<proteinExistence type="predicted"/>
<evidence type="ECO:0000313" key="2">
    <source>
        <dbReference type="EMBL" id="QKI32057.1"/>
    </source>
</evidence>
<geneLocation type="mitochondrion" evidence="2"/>
<dbReference type="EMBL" id="MT076319">
    <property type="protein sequence ID" value="QKI32057.1"/>
    <property type="molecule type" value="Genomic_DNA"/>
</dbReference>
<feature type="region of interest" description="Disordered" evidence="1">
    <location>
        <begin position="1"/>
        <end position="30"/>
    </location>
</feature>
<reference evidence="2" key="1">
    <citation type="journal article" date="2020" name="Plant Mol. Biol.">
        <title>Multichromosomal structure and foreign tracts in the Ombrophytum subterraneum (Balanophoraceae) mitochondrial genome.</title>
        <authorList>
            <person name="Roulet M.E."/>
            <person name="Garcia L.E."/>
            <person name="Gandini C.L."/>
            <person name="Sato H."/>
            <person name="Ponce G."/>
            <person name="Sanchez-Puerta M.V."/>
        </authorList>
    </citation>
    <scope>NUCLEOTIDE SEQUENCE</scope>
    <source>
        <tissue evidence="2">Tuber</tissue>
    </source>
</reference>
<accession>A0A6M8PL79</accession>
<gene>
    <name evidence="2" type="primary">orf114</name>
</gene>
<keyword evidence="2" id="KW-0496">Mitochondrion</keyword>
<organism evidence="2">
    <name type="scientific">Ombrophytum subterraneum</name>
    <dbReference type="NCBI Taxonomy" id="50155"/>
    <lineage>
        <taxon>Eukaryota</taxon>
        <taxon>Viridiplantae</taxon>
        <taxon>Streptophyta</taxon>
        <taxon>Embryophyta</taxon>
        <taxon>Tracheophyta</taxon>
        <taxon>Spermatophyta</taxon>
        <taxon>Magnoliopsida</taxon>
        <taxon>eudicotyledons</taxon>
        <taxon>Gunneridae</taxon>
        <taxon>Pentapetalae</taxon>
        <taxon>Santalales</taxon>
        <taxon>Balanophoraceae</taxon>
        <taxon>Ombrophytum</taxon>
    </lineage>
</organism>
<name>A0A6M8PL79_9MAGN</name>
<dbReference type="AlphaFoldDB" id="A0A6M8PL79"/>
<evidence type="ECO:0000256" key="1">
    <source>
        <dbReference type="SAM" id="MobiDB-lite"/>
    </source>
</evidence>
<sequence>MKNKNLPFHPPNPNLKLKQNHSRPQHPRSDRIELSLIERPILIDVPTTLSLYRGHNNVLLTNSLRFWEILKERRFSFLFCLRSSVACKSGTETLSRMSLAGCKRRKQPYWSSDS</sequence>
<protein>
    <submittedName>
        <fullName evidence="2">Uncharacterized protein</fullName>
    </submittedName>
</protein>